<evidence type="ECO:0000313" key="1">
    <source>
        <dbReference type="EMBL" id="OTF97466.1"/>
    </source>
</evidence>
<dbReference type="Proteomes" id="UP000215914">
    <property type="component" value="Chromosome 14"/>
</dbReference>
<accession>A0A251SF45</accession>
<dbReference type="OMA" id="GREEMTW"/>
<organism evidence="1 2">
    <name type="scientific">Helianthus annuus</name>
    <name type="common">Common sunflower</name>
    <dbReference type="NCBI Taxonomy" id="4232"/>
    <lineage>
        <taxon>Eukaryota</taxon>
        <taxon>Viridiplantae</taxon>
        <taxon>Streptophyta</taxon>
        <taxon>Embryophyta</taxon>
        <taxon>Tracheophyta</taxon>
        <taxon>Spermatophyta</taxon>
        <taxon>Magnoliopsida</taxon>
        <taxon>eudicotyledons</taxon>
        <taxon>Gunneridae</taxon>
        <taxon>Pentapetalae</taxon>
        <taxon>asterids</taxon>
        <taxon>campanulids</taxon>
        <taxon>Asterales</taxon>
        <taxon>Asteraceae</taxon>
        <taxon>Asteroideae</taxon>
        <taxon>Heliantheae alliance</taxon>
        <taxon>Heliantheae</taxon>
        <taxon>Helianthus</taxon>
    </lineage>
</organism>
<dbReference type="AlphaFoldDB" id="A0A251SF45"/>
<proteinExistence type="predicted"/>
<sequence length="232" mass="26582">MLQSLYLTGCPNLKSLPCLPSTLKRLRVGWCTSLERITFQSARFTLEKFCYEGCFKLFEIEGLFKLVSIEKLDEADLGYMQWIKAYKDHKMLYEFGIRSTYLQGIKDQSMATHQYTSSSKFLSFRVPLHPKKHKIHGLNVTALYRSSGGEDRYSLFARISNRTRGVTWVYSPVVYCKSRVDEDVVWLSYWPIGNLLDAGDDVYVDILTEEGTIIILSGYGASLVYKDGGEVE</sequence>
<dbReference type="SUPFAM" id="SSF52058">
    <property type="entry name" value="L domain-like"/>
    <property type="match status" value="1"/>
</dbReference>
<keyword evidence="2" id="KW-1185">Reference proteome</keyword>
<dbReference type="InParanoid" id="A0A251SF45"/>
<dbReference type="EMBL" id="CM007903">
    <property type="protein sequence ID" value="OTF97466.1"/>
    <property type="molecule type" value="Genomic_DNA"/>
</dbReference>
<gene>
    <name evidence="1" type="ORF">HannXRQ_Chr14g0434861</name>
</gene>
<protein>
    <submittedName>
        <fullName evidence="1">Putative leucine-rich repeat domain, L domain-like protein</fullName>
    </submittedName>
</protein>
<name>A0A251SF45_HELAN</name>
<evidence type="ECO:0000313" key="2">
    <source>
        <dbReference type="Proteomes" id="UP000215914"/>
    </source>
</evidence>
<reference evidence="2" key="1">
    <citation type="journal article" date="2017" name="Nature">
        <title>The sunflower genome provides insights into oil metabolism, flowering and Asterid evolution.</title>
        <authorList>
            <person name="Badouin H."/>
            <person name="Gouzy J."/>
            <person name="Grassa C.J."/>
            <person name="Murat F."/>
            <person name="Staton S.E."/>
            <person name="Cottret L."/>
            <person name="Lelandais-Briere C."/>
            <person name="Owens G.L."/>
            <person name="Carrere S."/>
            <person name="Mayjonade B."/>
            <person name="Legrand L."/>
            <person name="Gill N."/>
            <person name="Kane N.C."/>
            <person name="Bowers J.E."/>
            <person name="Hubner S."/>
            <person name="Bellec A."/>
            <person name="Berard A."/>
            <person name="Berges H."/>
            <person name="Blanchet N."/>
            <person name="Boniface M.C."/>
            <person name="Brunel D."/>
            <person name="Catrice O."/>
            <person name="Chaidir N."/>
            <person name="Claudel C."/>
            <person name="Donnadieu C."/>
            <person name="Faraut T."/>
            <person name="Fievet G."/>
            <person name="Helmstetter N."/>
            <person name="King M."/>
            <person name="Knapp S.J."/>
            <person name="Lai Z."/>
            <person name="Le Paslier M.C."/>
            <person name="Lippi Y."/>
            <person name="Lorenzon L."/>
            <person name="Mandel J.R."/>
            <person name="Marage G."/>
            <person name="Marchand G."/>
            <person name="Marquand E."/>
            <person name="Bret-Mestries E."/>
            <person name="Morien E."/>
            <person name="Nambeesan S."/>
            <person name="Nguyen T."/>
            <person name="Pegot-Espagnet P."/>
            <person name="Pouilly N."/>
            <person name="Raftis F."/>
            <person name="Sallet E."/>
            <person name="Schiex T."/>
            <person name="Thomas J."/>
            <person name="Vandecasteele C."/>
            <person name="Vares D."/>
            <person name="Vear F."/>
            <person name="Vautrin S."/>
            <person name="Crespi M."/>
            <person name="Mangin B."/>
            <person name="Burke J.M."/>
            <person name="Salse J."/>
            <person name="Munos S."/>
            <person name="Vincourt P."/>
            <person name="Rieseberg L.H."/>
            <person name="Langlade N.B."/>
        </authorList>
    </citation>
    <scope>NUCLEOTIDE SEQUENCE [LARGE SCALE GENOMIC DNA]</scope>
    <source>
        <strain evidence="2">cv. SF193</strain>
    </source>
</reference>